<sequence>MIELSSSWELEGRRKLSEILFINEIKMEYEAYSTDDSDLSAGSGSAEFASKPVVLQPYLHPEVSSVGACCIMIRLSTQRLLRIVQLVLISSSPHIDFVDRYGESLARIEGVLVRDSGEELYRCSSGRLSPHTECVVRLFCAHLVIHGAFVYPISKVDLDAAVRILVA</sequence>
<organism evidence="3">
    <name type="scientific">Rodentolepis nana</name>
    <name type="common">Dwarf tapeworm</name>
    <name type="synonym">Hymenolepis nana</name>
    <dbReference type="NCBI Taxonomy" id="102285"/>
    <lineage>
        <taxon>Eukaryota</taxon>
        <taxon>Metazoa</taxon>
        <taxon>Spiralia</taxon>
        <taxon>Lophotrochozoa</taxon>
        <taxon>Platyhelminthes</taxon>
        <taxon>Cestoda</taxon>
        <taxon>Eucestoda</taxon>
        <taxon>Cyclophyllidea</taxon>
        <taxon>Hymenolepididae</taxon>
        <taxon>Rodentolepis</taxon>
    </lineage>
</organism>
<reference evidence="1 2" key="2">
    <citation type="submission" date="2018-11" db="EMBL/GenBank/DDBJ databases">
        <authorList>
            <consortium name="Pathogen Informatics"/>
        </authorList>
    </citation>
    <scope>NUCLEOTIDE SEQUENCE [LARGE SCALE GENOMIC DNA]</scope>
</reference>
<protein>
    <submittedName>
        <fullName evidence="1 3">Uncharacterized protein</fullName>
    </submittedName>
</protein>
<dbReference type="Proteomes" id="UP000278807">
    <property type="component" value="Unassembled WGS sequence"/>
</dbReference>
<evidence type="ECO:0000313" key="1">
    <source>
        <dbReference type="EMBL" id="VDO11546.1"/>
    </source>
</evidence>
<accession>A0A158QJH0</accession>
<gene>
    <name evidence="1" type="ORF">HNAJ_LOCUS11853</name>
</gene>
<name>A0A158QJH0_RODNA</name>
<proteinExistence type="predicted"/>
<evidence type="ECO:0000313" key="3">
    <source>
        <dbReference type="WBParaSite" id="HNAJ_0001186401-mRNA-1"/>
    </source>
</evidence>
<evidence type="ECO:0000313" key="2">
    <source>
        <dbReference type="Proteomes" id="UP000278807"/>
    </source>
</evidence>
<reference evidence="3" key="1">
    <citation type="submission" date="2016-04" db="UniProtKB">
        <authorList>
            <consortium name="WormBaseParasite"/>
        </authorList>
    </citation>
    <scope>IDENTIFICATION</scope>
</reference>
<dbReference type="AlphaFoldDB" id="A0A158QJH0"/>
<dbReference type="WBParaSite" id="HNAJ_0001186401-mRNA-1">
    <property type="protein sequence ID" value="HNAJ_0001186401-mRNA-1"/>
    <property type="gene ID" value="HNAJ_0001186401"/>
</dbReference>
<keyword evidence="2" id="KW-1185">Reference proteome</keyword>
<dbReference type="OrthoDB" id="6237318at2759"/>
<dbReference type="EMBL" id="UZAE01013837">
    <property type="protein sequence ID" value="VDO11546.1"/>
    <property type="molecule type" value="Genomic_DNA"/>
</dbReference>